<keyword evidence="3" id="KW-1185">Reference proteome</keyword>
<evidence type="ECO:0000313" key="4">
    <source>
        <dbReference type="WBParaSite" id="ASIM_0000926801-mRNA-1"/>
    </source>
</evidence>
<dbReference type="WBParaSite" id="ASIM_0000926801-mRNA-1">
    <property type="protein sequence ID" value="ASIM_0000926801-mRNA-1"/>
    <property type="gene ID" value="ASIM_0000926801"/>
</dbReference>
<evidence type="ECO:0000256" key="1">
    <source>
        <dbReference type="SAM" id="MobiDB-lite"/>
    </source>
</evidence>
<dbReference type="Proteomes" id="UP000267096">
    <property type="component" value="Unassembled WGS sequence"/>
</dbReference>
<organism evidence="4">
    <name type="scientific">Anisakis simplex</name>
    <name type="common">Herring worm</name>
    <dbReference type="NCBI Taxonomy" id="6269"/>
    <lineage>
        <taxon>Eukaryota</taxon>
        <taxon>Metazoa</taxon>
        <taxon>Ecdysozoa</taxon>
        <taxon>Nematoda</taxon>
        <taxon>Chromadorea</taxon>
        <taxon>Rhabditida</taxon>
        <taxon>Spirurina</taxon>
        <taxon>Ascaridomorpha</taxon>
        <taxon>Ascaridoidea</taxon>
        <taxon>Anisakidae</taxon>
        <taxon>Anisakis</taxon>
        <taxon>Anisakis simplex complex</taxon>
    </lineage>
</organism>
<dbReference type="OrthoDB" id="5842689at2759"/>
<feature type="compositionally biased region" description="Low complexity" evidence="1">
    <location>
        <begin position="1"/>
        <end position="16"/>
    </location>
</feature>
<proteinExistence type="predicted"/>
<reference evidence="2 3" key="2">
    <citation type="submission" date="2018-11" db="EMBL/GenBank/DDBJ databases">
        <authorList>
            <consortium name="Pathogen Informatics"/>
        </authorList>
    </citation>
    <scope>NUCLEOTIDE SEQUENCE [LARGE SCALE GENOMIC DNA]</scope>
</reference>
<protein>
    <submittedName>
        <fullName evidence="2 4">Uncharacterized protein</fullName>
    </submittedName>
</protein>
<dbReference type="EMBL" id="UYRR01026125">
    <property type="protein sequence ID" value="VDK36046.1"/>
    <property type="molecule type" value="Genomic_DNA"/>
</dbReference>
<reference evidence="4" key="1">
    <citation type="submission" date="2017-02" db="UniProtKB">
        <authorList>
            <consortium name="WormBaseParasite"/>
        </authorList>
    </citation>
    <scope>IDENTIFICATION</scope>
</reference>
<evidence type="ECO:0000313" key="3">
    <source>
        <dbReference type="Proteomes" id="UP000267096"/>
    </source>
</evidence>
<name>A0A0M3JNM7_ANISI</name>
<gene>
    <name evidence="2" type="ORF">ASIM_LOCUS9016</name>
</gene>
<evidence type="ECO:0000313" key="2">
    <source>
        <dbReference type="EMBL" id="VDK36046.1"/>
    </source>
</evidence>
<accession>A0A0M3JNM7</accession>
<sequence length="124" mass="13218">MASSSEECSSSGSATSLDGPSPYAIRHEDRPYWYHSAPNSKTTTTTPVTFGVHNGGGPGIPLAGATSPFLSHPLISPKFGRRTINASLNGCNALGGGTKLQRGFSDPVVRRKRSLCKYLLINYY</sequence>
<feature type="region of interest" description="Disordered" evidence="1">
    <location>
        <begin position="1"/>
        <end position="24"/>
    </location>
</feature>
<dbReference type="AlphaFoldDB" id="A0A0M3JNM7"/>